<dbReference type="PANTHER" id="PTHR42760:SF133">
    <property type="entry name" value="3-OXOACYL-[ACYL-CARRIER-PROTEIN] REDUCTASE"/>
    <property type="match status" value="1"/>
</dbReference>
<dbReference type="Pfam" id="PF13561">
    <property type="entry name" value="adh_short_C2"/>
    <property type="match status" value="1"/>
</dbReference>
<dbReference type="GO" id="GO:0016616">
    <property type="term" value="F:oxidoreductase activity, acting on the CH-OH group of donors, NAD or NADP as acceptor"/>
    <property type="evidence" value="ECO:0007669"/>
    <property type="project" value="TreeGrafter"/>
</dbReference>
<keyword evidence="2" id="KW-0560">Oxidoreductase</keyword>
<dbReference type="Gene3D" id="3.40.50.720">
    <property type="entry name" value="NAD(P)-binding Rossmann-like Domain"/>
    <property type="match status" value="1"/>
</dbReference>
<dbReference type="FunFam" id="3.40.50.720:FF:000084">
    <property type="entry name" value="Short-chain dehydrogenase reductase"/>
    <property type="match status" value="1"/>
</dbReference>
<reference evidence="3 4" key="1">
    <citation type="submission" date="2019-11" db="EMBL/GenBank/DDBJ databases">
        <title>Draft genome of Amycolatopsis RM579.</title>
        <authorList>
            <person name="Duangmal K."/>
            <person name="Mingma R."/>
        </authorList>
    </citation>
    <scope>NUCLEOTIDE SEQUENCE [LARGE SCALE GENOMIC DNA]</scope>
    <source>
        <strain evidence="3 4">RM579</strain>
    </source>
</reference>
<name>A0A6N7ZBB4_9PSEU</name>
<evidence type="ECO:0000256" key="2">
    <source>
        <dbReference type="ARBA" id="ARBA00023002"/>
    </source>
</evidence>
<keyword evidence="4" id="KW-1185">Reference proteome</keyword>
<evidence type="ECO:0000313" key="4">
    <source>
        <dbReference type="Proteomes" id="UP000440096"/>
    </source>
</evidence>
<dbReference type="EMBL" id="WMBA01000084">
    <property type="protein sequence ID" value="MTD58999.1"/>
    <property type="molecule type" value="Genomic_DNA"/>
</dbReference>
<comment type="similarity">
    <text evidence="1">Belongs to the short-chain dehydrogenases/reductases (SDR) family.</text>
</comment>
<dbReference type="InterPro" id="IPR036291">
    <property type="entry name" value="NAD(P)-bd_dom_sf"/>
</dbReference>
<gene>
    <name evidence="3" type="ORF">GKO32_34190</name>
</gene>
<dbReference type="InterPro" id="IPR002347">
    <property type="entry name" value="SDR_fam"/>
</dbReference>
<dbReference type="CDD" id="cd05233">
    <property type="entry name" value="SDR_c"/>
    <property type="match status" value="1"/>
</dbReference>
<dbReference type="AlphaFoldDB" id="A0A6N7ZBB4"/>
<evidence type="ECO:0000256" key="1">
    <source>
        <dbReference type="ARBA" id="ARBA00006484"/>
    </source>
</evidence>
<dbReference type="PANTHER" id="PTHR42760">
    <property type="entry name" value="SHORT-CHAIN DEHYDROGENASES/REDUCTASES FAMILY MEMBER"/>
    <property type="match status" value="1"/>
</dbReference>
<protein>
    <submittedName>
        <fullName evidence="3">SDR family oxidoreductase</fullName>
    </submittedName>
</protein>
<sequence>MFAERRLAVVTGGGAGIGRAITLELVRAGYQCLIAGLADDELQGTADLAAARGASVQTIECDLGEESGRRALMRAADVTGFDLKVVVNCAAQSSGLSLFDQSSDDWRSQLDVNVLAVSLLSGWAIDRMRRVGGGSVVNIGSIYGRLALDPRYYEGVYPQETSKGPVRALAYHASKGALLALTRDLAAAGARWNVRVNSVSPGMINTPERRFDGERYERFADGTPLGRMGTPEEVAGVVEFLTSDRASFVTGADWVVDGGWSIW</sequence>
<dbReference type="Proteomes" id="UP000440096">
    <property type="component" value="Unassembled WGS sequence"/>
</dbReference>
<dbReference type="PRINTS" id="PR00081">
    <property type="entry name" value="GDHRDH"/>
</dbReference>
<evidence type="ECO:0000313" key="3">
    <source>
        <dbReference type="EMBL" id="MTD58999.1"/>
    </source>
</evidence>
<proteinExistence type="inferred from homology"/>
<dbReference type="SUPFAM" id="SSF51735">
    <property type="entry name" value="NAD(P)-binding Rossmann-fold domains"/>
    <property type="match status" value="1"/>
</dbReference>
<organism evidence="3 4">
    <name type="scientific">Amycolatopsis pithecellobii</name>
    <dbReference type="NCBI Taxonomy" id="664692"/>
    <lineage>
        <taxon>Bacteria</taxon>
        <taxon>Bacillati</taxon>
        <taxon>Actinomycetota</taxon>
        <taxon>Actinomycetes</taxon>
        <taxon>Pseudonocardiales</taxon>
        <taxon>Pseudonocardiaceae</taxon>
        <taxon>Amycolatopsis</taxon>
    </lineage>
</organism>
<dbReference type="RefSeq" id="WP_154761069.1">
    <property type="nucleotide sequence ID" value="NZ_WMBA01000084.1"/>
</dbReference>
<accession>A0A6N7ZBB4</accession>
<dbReference type="OrthoDB" id="3620221at2"/>
<comment type="caution">
    <text evidence="3">The sequence shown here is derived from an EMBL/GenBank/DDBJ whole genome shotgun (WGS) entry which is preliminary data.</text>
</comment>